<organism evidence="1 2">
    <name type="scientific">Pseudoalteromonas aliena SW19</name>
    <dbReference type="NCBI Taxonomy" id="1314866"/>
    <lineage>
        <taxon>Bacteria</taxon>
        <taxon>Pseudomonadati</taxon>
        <taxon>Pseudomonadota</taxon>
        <taxon>Gammaproteobacteria</taxon>
        <taxon>Alteromonadales</taxon>
        <taxon>Pseudoalteromonadaceae</taxon>
        <taxon>Pseudoalteromonas</taxon>
    </lineage>
</organism>
<gene>
    <name evidence="1" type="ORF">PALI_a1109</name>
</gene>
<dbReference type="Proteomes" id="UP000648482">
    <property type="component" value="Unassembled WGS sequence"/>
</dbReference>
<evidence type="ECO:0000313" key="2">
    <source>
        <dbReference type="Proteomes" id="UP000648482"/>
    </source>
</evidence>
<keyword evidence="2" id="KW-1185">Reference proteome</keyword>
<sequence length="43" mass="4992">MVKDSAGCFVIEQPADKKIKSDTTKKRIRTKHPLKHNNCRIVR</sequence>
<protein>
    <submittedName>
        <fullName evidence="1">Uncharacterized protein</fullName>
    </submittedName>
</protein>
<accession>A0ABR9E089</accession>
<dbReference type="EMBL" id="AQGU01000025">
    <property type="protein sequence ID" value="MBE0359798.1"/>
    <property type="molecule type" value="Genomic_DNA"/>
</dbReference>
<evidence type="ECO:0000313" key="1">
    <source>
        <dbReference type="EMBL" id="MBE0359798.1"/>
    </source>
</evidence>
<proteinExistence type="predicted"/>
<comment type="caution">
    <text evidence="1">The sequence shown here is derived from an EMBL/GenBank/DDBJ whole genome shotgun (WGS) entry which is preliminary data.</text>
</comment>
<reference evidence="1 2" key="1">
    <citation type="submission" date="2015-06" db="EMBL/GenBank/DDBJ databases">
        <title>Genome sequence of Pseudoalteromonas aliena.</title>
        <authorList>
            <person name="Xie B.-B."/>
            <person name="Rong J.-C."/>
            <person name="Qin Q.-L."/>
            <person name="Zhang Y.-Z."/>
        </authorList>
    </citation>
    <scope>NUCLEOTIDE SEQUENCE [LARGE SCALE GENOMIC DNA]</scope>
    <source>
        <strain evidence="1 2">SW19</strain>
    </source>
</reference>
<name>A0ABR9E089_9GAMM</name>